<gene>
    <name evidence="1" type="ORF">D2965_02545</name>
</gene>
<sequence>MAYDKPFKTYDEQITKLQNDYGLMINDINFAKHALISISYYDLVNGYKSTLMENGKFKPGLSIEYLYELYLLDKSIQAFIMKYSLFIENMFKNLLAYSIASSFGVDETKYLDTNNYQTYNSGVSFKDNVLSEILPLLTDTAKCKMPTKHYKENHNHIPPWILFKNISFGDAINLFCVLNRQEKEPITDILFENTPGIEYNQRVDIIRNGLENVRSFRNLAAHNLHFVQFRSHKSIQPKQLYKILPYLIYLTKDLKQPLNIDKAACKGLYSTILIILLFLKTSYLKALFITEFKNTIFNNPTDEQNQLRRSLFSDYCKLTSLPSNILDRFSKFQQTLS</sequence>
<protein>
    <submittedName>
        <fullName evidence="1">Abi family protein</fullName>
    </submittedName>
</protein>
<reference evidence="1 2" key="1">
    <citation type="submission" date="2018-09" db="EMBL/GenBank/DDBJ databases">
        <title>Genome sequence of Veillonella atypica isolated from periodontal Korean patients.</title>
        <authorList>
            <person name="Lee J.-H."/>
            <person name="Moon J.-H."/>
            <person name="Shin S.-Y."/>
        </authorList>
    </citation>
    <scope>NUCLEOTIDE SEQUENCE [LARGE SCALE GENOMIC DNA]</scope>
    <source>
        <strain evidence="1 2">KHUD_V1</strain>
    </source>
</reference>
<name>A0A3A6W8T3_9FIRM</name>
<dbReference type="Proteomes" id="UP000277803">
    <property type="component" value="Unassembled WGS sequence"/>
</dbReference>
<dbReference type="EMBL" id="QXZZ01000013">
    <property type="protein sequence ID" value="RJY51055.1"/>
    <property type="molecule type" value="Genomic_DNA"/>
</dbReference>
<dbReference type="Pfam" id="PF07751">
    <property type="entry name" value="Abi_2"/>
    <property type="match status" value="1"/>
</dbReference>
<dbReference type="RefSeq" id="WP_119982216.1">
    <property type="nucleotide sequence ID" value="NZ_QXZZ01000013.1"/>
</dbReference>
<comment type="caution">
    <text evidence="1">The sequence shown here is derived from an EMBL/GenBank/DDBJ whole genome shotgun (WGS) entry which is preliminary data.</text>
</comment>
<organism evidence="1 2">
    <name type="scientific">Veillonella atypica</name>
    <dbReference type="NCBI Taxonomy" id="39777"/>
    <lineage>
        <taxon>Bacteria</taxon>
        <taxon>Bacillati</taxon>
        <taxon>Bacillota</taxon>
        <taxon>Negativicutes</taxon>
        <taxon>Veillonellales</taxon>
        <taxon>Veillonellaceae</taxon>
        <taxon>Veillonella</taxon>
    </lineage>
</organism>
<dbReference type="AlphaFoldDB" id="A0A3A6W8T3"/>
<evidence type="ECO:0000313" key="1">
    <source>
        <dbReference type="EMBL" id="RJY51055.1"/>
    </source>
</evidence>
<proteinExistence type="predicted"/>
<evidence type="ECO:0000313" key="2">
    <source>
        <dbReference type="Proteomes" id="UP000277803"/>
    </source>
</evidence>
<accession>A0A3A6W8T3</accession>
<dbReference type="InterPro" id="IPR011664">
    <property type="entry name" value="Abi_system_AbiD/AbiF-like"/>
</dbReference>